<accession>A0A6J5ILC1</accession>
<evidence type="ECO:0000313" key="1">
    <source>
        <dbReference type="EMBL" id="CAB3960385.1"/>
    </source>
</evidence>
<proteinExistence type="predicted"/>
<evidence type="ECO:0008006" key="3">
    <source>
        <dbReference type="Google" id="ProtNLM"/>
    </source>
</evidence>
<name>A0A6J5ILC1_9BURK</name>
<organism evidence="1 2">
    <name type="scientific">Burkholderia aenigmatica</name>
    <dbReference type="NCBI Taxonomy" id="2015348"/>
    <lineage>
        <taxon>Bacteria</taxon>
        <taxon>Pseudomonadati</taxon>
        <taxon>Pseudomonadota</taxon>
        <taxon>Betaproteobacteria</taxon>
        <taxon>Burkholderiales</taxon>
        <taxon>Burkholderiaceae</taxon>
        <taxon>Burkholderia</taxon>
        <taxon>Burkholderia cepacia complex</taxon>
    </lineage>
</organism>
<evidence type="ECO:0000313" key="2">
    <source>
        <dbReference type="Proteomes" id="UP000494301"/>
    </source>
</evidence>
<protein>
    <recommendedName>
        <fullName evidence="3">SH3 domain-containing protein</fullName>
    </recommendedName>
</protein>
<gene>
    <name evidence="1" type="ORF">BLA3211_00123</name>
</gene>
<sequence>MLLTYDAQDKRVSRRPDAYVGGTVTFKVHPARLPLHDAMTDAPTRRYVVAGDTLELIDASVNFQWLKVRYRNPHAGAVQGWVSAKEVTGN</sequence>
<dbReference type="Proteomes" id="UP000494301">
    <property type="component" value="Unassembled WGS sequence"/>
</dbReference>
<dbReference type="EMBL" id="CABWIL020000001">
    <property type="protein sequence ID" value="CAB3960385.1"/>
    <property type="molecule type" value="Genomic_DNA"/>
</dbReference>
<reference evidence="1 2" key="1">
    <citation type="submission" date="2020-04" db="EMBL/GenBank/DDBJ databases">
        <authorList>
            <person name="Depoorter E."/>
        </authorList>
    </citation>
    <scope>NUCLEOTIDE SEQUENCE [LARGE SCALE GENOMIC DNA]</scope>
    <source>
        <strain evidence="1 2">BCC0217</strain>
    </source>
</reference>
<dbReference type="AlphaFoldDB" id="A0A6J5ILC1"/>